<dbReference type="AlphaFoldDB" id="A0AAV5TA48"/>
<accession>A0AAV5TA48</accession>
<keyword evidence="1" id="KW-0472">Membrane</keyword>
<dbReference type="PANTHER" id="PTHR45830">
    <property type="entry name" value="SERPENTINE RECEPTOR, CLASS I"/>
    <property type="match status" value="1"/>
</dbReference>
<feature type="transmembrane region" description="Helical" evidence="1">
    <location>
        <begin position="186"/>
        <end position="205"/>
    </location>
</feature>
<keyword evidence="1" id="KW-0812">Transmembrane</keyword>
<comment type="caution">
    <text evidence="2">The sequence shown here is derived from an EMBL/GenBank/DDBJ whole genome shotgun (WGS) entry which is preliminary data.</text>
</comment>
<evidence type="ECO:0000313" key="2">
    <source>
        <dbReference type="EMBL" id="GMS92194.1"/>
    </source>
</evidence>
<feature type="transmembrane region" description="Helical" evidence="1">
    <location>
        <begin position="150"/>
        <end position="174"/>
    </location>
</feature>
<dbReference type="Proteomes" id="UP001432027">
    <property type="component" value="Unassembled WGS sequence"/>
</dbReference>
<sequence>IFVVFLNMCMFSAFVMMLIARQQLLIMDDSPFKMRPATKYGEPSTRVEAMQFRGIWSQVLTSFRSRDRGICLKKYTQLKWRERGLNWFIFYGPDLRAVMYISYYGFFIFVPTVGLFIMLPFAHMLYIVWRSRKNTVSARNRDAHIRPAQTIILQFFILILFMVFTFIPPINATIIHEIYATTQTQIVVAEMVFACFTLVNSIVVITRCRTYFTAFCSVFRAISPRKRDSI</sequence>
<keyword evidence="3" id="KW-1185">Reference proteome</keyword>
<gene>
    <name evidence="2" type="ORF">PENTCL1PPCAC_14369</name>
</gene>
<evidence type="ECO:0000256" key="1">
    <source>
        <dbReference type="SAM" id="Phobius"/>
    </source>
</evidence>
<proteinExistence type="predicted"/>
<name>A0AAV5TA48_9BILA</name>
<protein>
    <recommendedName>
        <fullName evidence="4">G protein-coupled receptor</fullName>
    </recommendedName>
</protein>
<feature type="non-terminal residue" evidence="2">
    <location>
        <position position="1"/>
    </location>
</feature>
<feature type="transmembrane region" description="Helical" evidence="1">
    <location>
        <begin position="103"/>
        <end position="129"/>
    </location>
</feature>
<organism evidence="2 3">
    <name type="scientific">Pristionchus entomophagus</name>
    <dbReference type="NCBI Taxonomy" id="358040"/>
    <lineage>
        <taxon>Eukaryota</taxon>
        <taxon>Metazoa</taxon>
        <taxon>Ecdysozoa</taxon>
        <taxon>Nematoda</taxon>
        <taxon>Chromadorea</taxon>
        <taxon>Rhabditida</taxon>
        <taxon>Rhabditina</taxon>
        <taxon>Diplogasteromorpha</taxon>
        <taxon>Diplogasteroidea</taxon>
        <taxon>Neodiplogasteridae</taxon>
        <taxon>Pristionchus</taxon>
    </lineage>
</organism>
<evidence type="ECO:0000313" key="3">
    <source>
        <dbReference type="Proteomes" id="UP001432027"/>
    </source>
</evidence>
<dbReference type="EMBL" id="BTSX01000004">
    <property type="protein sequence ID" value="GMS92194.1"/>
    <property type="molecule type" value="Genomic_DNA"/>
</dbReference>
<feature type="transmembrane region" description="Helical" evidence="1">
    <location>
        <begin position="5"/>
        <end position="26"/>
    </location>
</feature>
<evidence type="ECO:0008006" key="4">
    <source>
        <dbReference type="Google" id="ProtNLM"/>
    </source>
</evidence>
<feature type="non-terminal residue" evidence="2">
    <location>
        <position position="230"/>
    </location>
</feature>
<reference evidence="2" key="1">
    <citation type="submission" date="2023-10" db="EMBL/GenBank/DDBJ databases">
        <title>Genome assembly of Pristionchus species.</title>
        <authorList>
            <person name="Yoshida K."/>
            <person name="Sommer R.J."/>
        </authorList>
    </citation>
    <scope>NUCLEOTIDE SEQUENCE</scope>
    <source>
        <strain evidence="2">RS0144</strain>
    </source>
</reference>
<dbReference type="PANTHER" id="PTHR45830:SF15">
    <property type="entry name" value="SERPENTINE RECEPTOR, CLASS I"/>
    <property type="match status" value="1"/>
</dbReference>
<keyword evidence="1" id="KW-1133">Transmembrane helix</keyword>